<proteinExistence type="inferred from homology"/>
<keyword evidence="4 7" id="KW-0732">Signal</keyword>
<evidence type="ECO:0000256" key="5">
    <source>
        <dbReference type="ARBA" id="ARBA00022764"/>
    </source>
</evidence>
<dbReference type="InterPro" id="IPR014755">
    <property type="entry name" value="Cu-Rt/internalin_Ig-like"/>
</dbReference>
<evidence type="ECO:0000313" key="9">
    <source>
        <dbReference type="EMBL" id="MDN0076877.1"/>
    </source>
</evidence>
<dbReference type="InterPro" id="IPR007348">
    <property type="entry name" value="CopC_dom"/>
</dbReference>
<name>A0ABT7XSV2_9NEIS</name>
<dbReference type="Pfam" id="PF04234">
    <property type="entry name" value="CopC"/>
    <property type="match status" value="1"/>
</dbReference>
<evidence type="ECO:0000256" key="3">
    <source>
        <dbReference type="ARBA" id="ARBA00022723"/>
    </source>
</evidence>
<dbReference type="RefSeq" id="WP_289831513.1">
    <property type="nucleotide sequence ID" value="NZ_JAUEDK010000045.1"/>
</dbReference>
<evidence type="ECO:0000256" key="1">
    <source>
        <dbReference type="ARBA" id="ARBA00004418"/>
    </source>
</evidence>
<keyword evidence="3" id="KW-0479">Metal-binding</keyword>
<dbReference type="Gene3D" id="2.60.40.1220">
    <property type="match status" value="1"/>
</dbReference>
<dbReference type="InterPro" id="IPR014756">
    <property type="entry name" value="Ig_E-set"/>
</dbReference>
<dbReference type="Proteomes" id="UP001168540">
    <property type="component" value="Unassembled WGS sequence"/>
</dbReference>
<evidence type="ECO:0000256" key="6">
    <source>
        <dbReference type="ARBA" id="ARBA00023008"/>
    </source>
</evidence>
<organism evidence="9 10">
    <name type="scientific">Crenobacter oryzisoli</name>
    <dbReference type="NCBI Taxonomy" id="3056844"/>
    <lineage>
        <taxon>Bacteria</taxon>
        <taxon>Pseudomonadati</taxon>
        <taxon>Pseudomonadota</taxon>
        <taxon>Betaproteobacteria</taxon>
        <taxon>Neisseriales</taxon>
        <taxon>Neisseriaceae</taxon>
        <taxon>Crenobacter</taxon>
    </lineage>
</organism>
<gene>
    <name evidence="9" type="primary">copC</name>
    <name evidence="9" type="ORF">QU481_18695</name>
</gene>
<protein>
    <submittedName>
        <fullName evidence="9">Copper homeostasis periplasmic binding protein CopC</fullName>
    </submittedName>
</protein>
<feature type="domain" description="CopC" evidence="8">
    <location>
        <begin position="25"/>
        <end position="118"/>
    </location>
</feature>
<dbReference type="EMBL" id="JAUEDK010000045">
    <property type="protein sequence ID" value="MDN0076877.1"/>
    <property type="molecule type" value="Genomic_DNA"/>
</dbReference>
<dbReference type="NCBIfam" id="NF033814">
    <property type="entry name" value="copper_CopC"/>
    <property type="match status" value="1"/>
</dbReference>
<feature type="signal peptide" evidence="7">
    <location>
        <begin position="1"/>
        <end position="24"/>
    </location>
</feature>
<dbReference type="InterPro" id="IPR032694">
    <property type="entry name" value="CopC/D"/>
</dbReference>
<dbReference type="PANTHER" id="PTHR34820:SF4">
    <property type="entry name" value="INNER MEMBRANE PROTEIN YEBZ"/>
    <property type="match status" value="1"/>
</dbReference>
<dbReference type="SUPFAM" id="SSF81296">
    <property type="entry name" value="E set domains"/>
    <property type="match status" value="1"/>
</dbReference>
<evidence type="ECO:0000256" key="2">
    <source>
        <dbReference type="ARBA" id="ARBA00010509"/>
    </source>
</evidence>
<accession>A0ABT7XSV2</accession>
<comment type="subcellular location">
    <subcellularLocation>
        <location evidence="1">Periplasm</location>
    </subcellularLocation>
</comment>
<dbReference type="PANTHER" id="PTHR34820">
    <property type="entry name" value="INNER MEMBRANE PROTEIN YEBZ"/>
    <property type="match status" value="1"/>
</dbReference>
<evidence type="ECO:0000313" key="10">
    <source>
        <dbReference type="Proteomes" id="UP001168540"/>
    </source>
</evidence>
<keyword evidence="10" id="KW-1185">Reference proteome</keyword>
<keyword evidence="6" id="KW-0186">Copper</keyword>
<comment type="similarity">
    <text evidence="2">Belongs to the CopC family.</text>
</comment>
<feature type="chain" id="PRO_5045133603" evidence="7">
    <location>
        <begin position="25"/>
        <end position="119"/>
    </location>
</feature>
<evidence type="ECO:0000256" key="7">
    <source>
        <dbReference type="SAM" id="SignalP"/>
    </source>
</evidence>
<evidence type="ECO:0000256" key="4">
    <source>
        <dbReference type="ARBA" id="ARBA00022729"/>
    </source>
</evidence>
<evidence type="ECO:0000259" key="8">
    <source>
        <dbReference type="Pfam" id="PF04234"/>
    </source>
</evidence>
<keyword evidence="5" id="KW-0574">Periplasm</keyword>
<reference evidence="9" key="1">
    <citation type="submission" date="2023-06" db="EMBL/GenBank/DDBJ databases">
        <authorList>
            <person name="Zhang S."/>
        </authorList>
    </citation>
    <scope>NUCLEOTIDE SEQUENCE</scope>
    <source>
        <strain evidence="9">SG2303</strain>
    </source>
</reference>
<dbReference type="InterPro" id="IPR047685">
    <property type="entry name" value="CopC-like"/>
</dbReference>
<sequence>MKPLRKMILSTVLLLTCAAPLALAHAHPKQLSPQADVSVAAPKEIRIAFSESLEPALSSIKLFDAKNKLVTDKSAVDKANPKVMALPLPALAGGQYRVEWVAVAEDGHRTSGHYRFTVK</sequence>
<comment type="caution">
    <text evidence="9">The sequence shown here is derived from an EMBL/GenBank/DDBJ whole genome shotgun (WGS) entry which is preliminary data.</text>
</comment>